<dbReference type="Gene3D" id="2.60.120.290">
    <property type="entry name" value="Spermadhesin, CUB domain"/>
    <property type="match status" value="1"/>
</dbReference>
<evidence type="ECO:0000256" key="2">
    <source>
        <dbReference type="ARBA" id="ARBA00023157"/>
    </source>
</evidence>
<evidence type="ECO:0000256" key="1">
    <source>
        <dbReference type="ARBA" id="ARBA00022737"/>
    </source>
</evidence>
<sequence>ETNESGQELTMMRDLQKDVYLRRLEDGDFEMMHLDYFHNGERNWNHTVLHYHRMVQRENKKSTFYQVVLSSHYNMTDYVQSCGCANSTVTLNSTSEFNFTSPRFPRHYCDDLICETTFVVPEGYRVVFRPRKLSLQQNRDHLSLFDLSSNGTRIPRERYTGFVLEGFTTESRGNKFLAVFTSDDAINYDGFQASVYAAPQDDSQFTDYDDIDNSNGDKKK</sequence>
<gene>
    <name evidence="5" type="ORF">PFISCL1PPCAC_23405</name>
</gene>
<evidence type="ECO:0000313" key="5">
    <source>
        <dbReference type="EMBL" id="GMT32108.1"/>
    </source>
</evidence>
<dbReference type="SMART" id="SM00042">
    <property type="entry name" value="CUB"/>
    <property type="match status" value="1"/>
</dbReference>
<name>A0AAV5WNA4_9BILA</name>
<dbReference type="Pfam" id="PF00431">
    <property type="entry name" value="CUB"/>
    <property type="match status" value="1"/>
</dbReference>
<comment type="caution">
    <text evidence="3">Lacks conserved residue(s) required for the propagation of feature annotation.</text>
</comment>
<dbReference type="Proteomes" id="UP001432322">
    <property type="component" value="Unassembled WGS sequence"/>
</dbReference>
<feature type="non-terminal residue" evidence="5">
    <location>
        <position position="220"/>
    </location>
</feature>
<dbReference type="CDD" id="cd00041">
    <property type="entry name" value="CUB"/>
    <property type="match status" value="1"/>
</dbReference>
<dbReference type="PROSITE" id="PS01180">
    <property type="entry name" value="CUB"/>
    <property type="match status" value="1"/>
</dbReference>
<evidence type="ECO:0000256" key="3">
    <source>
        <dbReference type="PROSITE-ProRule" id="PRU00059"/>
    </source>
</evidence>
<proteinExistence type="predicted"/>
<evidence type="ECO:0000259" key="4">
    <source>
        <dbReference type="PROSITE" id="PS01180"/>
    </source>
</evidence>
<feature type="domain" description="CUB" evidence="4">
    <location>
        <begin position="84"/>
        <end position="198"/>
    </location>
</feature>
<accession>A0AAV5WNA4</accession>
<dbReference type="SUPFAM" id="SSF49854">
    <property type="entry name" value="Spermadhesin, CUB domain"/>
    <property type="match status" value="1"/>
</dbReference>
<dbReference type="InterPro" id="IPR000859">
    <property type="entry name" value="CUB_dom"/>
</dbReference>
<organism evidence="5 6">
    <name type="scientific">Pristionchus fissidentatus</name>
    <dbReference type="NCBI Taxonomy" id="1538716"/>
    <lineage>
        <taxon>Eukaryota</taxon>
        <taxon>Metazoa</taxon>
        <taxon>Ecdysozoa</taxon>
        <taxon>Nematoda</taxon>
        <taxon>Chromadorea</taxon>
        <taxon>Rhabditida</taxon>
        <taxon>Rhabditina</taxon>
        <taxon>Diplogasteromorpha</taxon>
        <taxon>Diplogasteroidea</taxon>
        <taxon>Neodiplogasteridae</taxon>
        <taxon>Pristionchus</taxon>
    </lineage>
</organism>
<dbReference type="PANTHER" id="PTHR24251">
    <property type="entry name" value="OVOCHYMASE-RELATED"/>
    <property type="match status" value="1"/>
</dbReference>
<dbReference type="AlphaFoldDB" id="A0AAV5WNA4"/>
<dbReference type="EMBL" id="BTSY01000006">
    <property type="protein sequence ID" value="GMT32108.1"/>
    <property type="molecule type" value="Genomic_DNA"/>
</dbReference>
<evidence type="ECO:0000313" key="6">
    <source>
        <dbReference type="Proteomes" id="UP001432322"/>
    </source>
</evidence>
<keyword evidence="2" id="KW-1015">Disulfide bond</keyword>
<dbReference type="InterPro" id="IPR035914">
    <property type="entry name" value="Sperma_CUB_dom_sf"/>
</dbReference>
<keyword evidence="6" id="KW-1185">Reference proteome</keyword>
<protein>
    <recommendedName>
        <fullName evidence="4">CUB domain-containing protein</fullName>
    </recommendedName>
</protein>
<comment type="caution">
    <text evidence="5">The sequence shown here is derived from an EMBL/GenBank/DDBJ whole genome shotgun (WGS) entry which is preliminary data.</text>
</comment>
<feature type="non-terminal residue" evidence="5">
    <location>
        <position position="1"/>
    </location>
</feature>
<keyword evidence="1" id="KW-0677">Repeat</keyword>
<reference evidence="5" key="1">
    <citation type="submission" date="2023-10" db="EMBL/GenBank/DDBJ databases">
        <title>Genome assembly of Pristionchus species.</title>
        <authorList>
            <person name="Yoshida K."/>
            <person name="Sommer R.J."/>
        </authorList>
    </citation>
    <scope>NUCLEOTIDE SEQUENCE</scope>
    <source>
        <strain evidence="5">RS5133</strain>
    </source>
</reference>